<evidence type="ECO:0000259" key="1">
    <source>
        <dbReference type="Pfam" id="PF00535"/>
    </source>
</evidence>
<protein>
    <submittedName>
        <fullName evidence="2">Glycosyltransferase family 2 protein</fullName>
    </submittedName>
</protein>
<evidence type="ECO:0000313" key="3">
    <source>
        <dbReference type="Proteomes" id="UP001501746"/>
    </source>
</evidence>
<dbReference type="EMBL" id="BAAANK010000008">
    <property type="protein sequence ID" value="GAA1840696.1"/>
    <property type="molecule type" value="Genomic_DNA"/>
</dbReference>
<organism evidence="2 3">
    <name type="scientific">Agromyces salentinus</name>
    <dbReference type="NCBI Taxonomy" id="269421"/>
    <lineage>
        <taxon>Bacteria</taxon>
        <taxon>Bacillati</taxon>
        <taxon>Actinomycetota</taxon>
        <taxon>Actinomycetes</taxon>
        <taxon>Micrococcales</taxon>
        <taxon>Microbacteriaceae</taxon>
        <taxon>Agromyces</taxon>
    </lineage>
</organism>
<name>A0ABP4Z4Z6_9MICO</name>
<feature type="domain" description="Glycosyltransferase 2-like" evidence="1">
    <location>
        <begin position="1"/>
        <end position="164"/>
    </location>
</feature>
<dbReference type="PANTHER" id="PTHR43685">
    <property type="entry name" value="GLYCOSYLTRANSFERASE"/>
    <property type="match status" value="1"/>
</dbReference>
<dbReference type="InterPro" id="IPR001173">
    <property type="entry name" value="Glyco_trans_2-like"/>
</dbReference>
<dbReference type="Proteomes" id="UP001501746">
    <property type="component" value="Unassembled WGS sequence"/>
</dbReference>
<dbReference type="Gene3D" id="3.90.550.10">
    <property type="entry name" value="Spore Coat Polysaccharide Biosynthesis Protein SpsA, Chain A"/>
    <property type="match status" value="1"/>
</dbReference>
<evidence type="ECO:0000313" key="2">
    <source>
        <dbReference type="EMBL" id="GAA1840696.1"/>
    </source>
</evidence>
<proteinExistence type="predicted"/>
<sequence length="248" mass="27424">MATYNGAAYVLEQVDSILAQLASDDELVIVDDASADDTVALIEALDDPRVHLTRATVNAGYVRSFESALSRATGDVLLLADQDDVWIPGRLDVLLSALAESGASIVASNLVVLGTDEPLPSPLTGRPWRLERAQSSQHRRNVLRIMLGDAPYFGCAMGLRRGALDLVTPFPRFLTESHDLWLAIAGNEARSIVHVEEPTLYRRVHESNASTPRPRGIRAALASRWMLVRARSEARRRLRRLRRLRGSR</sequence>
<dbReference type="Pfam" id="PF00535">
    <property type="entry name" value="Glycos_transf_2"/>
    <property type="match status" value="1"/>
</dbReference>
<dbReference type="InterPro" id="IPR050834">
    <property type="entry name" value="Glycosyltransf_2"/>
</dbReference>
<accession>A0ABP4Z4Z6</accession>
<dbReference type="InterPro" id="IPR029044">
    <property type="entry name" value="Nucleotide-diphossugar_trans"/>
</dbReference>
<keyword evidence="3" id="KW-1185">Reference proteome</keyword>
<gene>
    <name evidence="2" type="ORF">GCM10009750_28460</name>
</gene>
<comment type="caution">
    <text evidence="2">The sequence shown here is derived from an EMBL/GenBank/DDBJ whole genome shotgun (WGS) entry which is preliminary data.</text>
</comment>
<dbReference type="PANTHER" id="PTHR43685:SF2">
    <property type="entry name" value="GLYCOSYLTRANSFERASE 2-LIKE DOMAIN-CONTAINING PROTEIN"/>
    <property type="match status" value="1"/>
</dbReference>
<reference evidence="3" key="1">
    <citation type="journal article" date="2019" name="Int. J. Syst. Evol. Microbiol.">
        <title>The Global Catalogue of Microorganisms (GCM) 10K type strain sequencing project: providing services to taxonomists for standard genome sequencing and annotation.</title>
        <authorList>
            <consortium name="The Broad Institute Genomics Platform"/>
            <consortium name="The Broad Institute Genome Sequencing Center for Infectious Disease"/>
            <person name="Wu L."/>
            <person name="Ma J."/>
        </authorList>
    </citation>
    <scope>NUCLEOTIDE SEQUENCE [LARGE SCALE GENOMIC DNA]</scope>
    <source>
        <strain evidence="3">JCM 14323</strain>
    </source>
</reference>
<dbReference type="SUPFAM" id="SSF53448">
    <property type="entry name" value="Nucleotide-diphospho-sugar transferases"/>
    <property type="match status" value="1"/>
</dbReference>